<dbReference type="Gene3D" id="3.20.20.100">
    <property type="entry name" value="NADP-dependent oxidoreductase domain"/>
    <property type="match status" value="1"/>
</dbReference>
<reference evidence="2 3" key="1">
    <citation type="submission" date="2016-03" db="EMBL/GenBank/DDBJ databases">
        <title>Genome sequencing of Devosia sp. S37.</title>
        <authorList>
            <person name="Mohd Nor M."/>
        </authorList>
    </citation>
    <scope>NUCLEOTIDE SEQUENCE [LARGE SCALE GENOMIC DNA]</scope>
    <source>
        <strain evidence="2 3">S37</strain>
    </source>
</reference>
<sequence length="324" mass="35150">MKTRRLGKTGYAVSEIGLGCWQLGGDFGPLGDETAEAILTHAANAGITFWDSADVYGGGLSESRIGAHVRGPDITVATKVGRGAGLFPNKYTKQGLRESLMGSARRLGVTRLDLAQLHCVPTEVLRDGAIFGWMDELQAEGLVRHWGASVETIEEGLLCLEQPGCATLQIIFNLFRQDAAEQLLPRAAEQDVGIIVRLPLASGLLSGKFDKNTRFEAGDHRNYNRDGAAFSVGETFSGIPFERGVELVQELRGLSPEGMPMSQFALRWILDHPQVSTVIAGVSKPEQIADNVAASERKSLFPALMMQLGEWYRSEVKPEIRGGV</sequence>
<gene>
    <name evidence="2" type="ORF">A3840_11615</name>
</gene>
<dbReference type="CDD" id="cd19086">
    <property type="entry name" value="AKR_AKR11C1"/>
    <property type="match status" value="1"/>
</dbReference>
<dbReference type="PANTHER" id="PTHR43312:SF1">
    <property type="entry name" value="NADP-DEPENDENT OXIDOREDUCTASE DOMAIN-CONTAINING PROTEIN"/>
    <property type="match status" value="1"/>
</dbReference>
<dbReference type="PANTHER" id="PTHR43312">
    <property type="entry name" value="D-THREO-ALDOSE 1-DEHYDROGENASE"/>
    <property type="match status" value="1"/>
</dbReference>
<dbReference type="AlphaFoldDB" id="A0A178HVD4"/>
<keyword evidence="3" id="KW-1185">Reference proteome</keyword>
<evidence type="ECO:0000313" key="2">
    <source>
        <dbReference type="EMBL" id="OAM76803.1"/>
    </source>
</evidence>
<evidence type="ECO:0000313" key="3">
    <source>
        <dbReference type="Proteomes" id="UP000078389"/>
    </source>
</evidence>
<dbReference type="RefSeq" id="WP_067456641.1">
    <property type="nucleotide sequence ID" value="NZ_LVVY01000090.1"/>
</dbReference>
<dbReference type="Proteomes" id="UP000078389">
    <property type="component" value="Unassembled WGS sequence"/>
</dbReference>
<accession>A0A178HVD4</accession>
<organism evidence="2 3">
    <name type="scientific">Devosia elaeis</name>
    <dbReference type="NCBI Taxonomy" id="1770058"/>
    <lineage>
        <taxon>Bacteria</taxon>
        <taxon>Pseudomonadati</taxon>
        <taxon>Pseudomonadota</taxon>
        <taxon>Alphaproteobacteria</taxon>
        <taxon>Hyphomicrobiales</taxon>
        <taxon>Devosiaceae</taxon>
        <taxon>Devosia</taxon>
    </lineage>
</organism>
<dbReference type="OrthoDB" id="8394608at2"/>
<proteinExistence type="predicted"/>
<dbReference type="InterPro" id="IPR053135">
    <property type="entry name" value="AKR2_Oxidoreductase"/>
</dbReference>
<dbReference type="Pfam" id="PF00248">
    <property type="entry name" value="Aldo_ket_red"/>
    <property type="match status" value="1"/>
</dbReference>
<evidence type="ECO:0000259" key="1">
    <source>
        <dbReference type="Pfam" id="PF00248"/>
    </source>
</evidence>
<name>A0A178HVD4_9HYPH</name>
<dbReference type="SUPFAM" id="SSF51430">
    <property type="entry name" value="NAD(P)-linked oxidoreductase"/>
    <property type="match status" value="1"/>
</dbReference>
<dbReference type="EMBL" id="LVVY01000090">
    <property type="protein sequence ID" value="OAM76803.1"/>
    <property type="molecule type" value="Genomic_DNA"/>
</dbReference>
<dbReference type="InterPro" id="IPR036812">
    <property type="entry name" value="NAD(P)_OxRdtase_dom_sf"/>
</dbReference>
<feature type="domain" description="NADP-dependent oxidoreductase" evidence="1">
    <location>
        <begin position="15"/>
        <end position="297"/>
    </location>
</feature>
<dbReference type="InterPro" id="IPR023210">
    <property type="entry name" value="NADP_OxRdtase_dom"/>
</dbReference>
<protein>
    <submittedName>
        <fullName evidence="2">Aldo/keto reductase</fullName>
    </submittedName>
</protein>
<dbReference type="STRING" id="1770058.A3840_11615"/>
<comment type="caution">
    <text evidence="2">The sequence shown here is derived from an EMBL/GenBank/DDBJ whole genome shotgun (WGS) entry which is preliminary data.</text>
</comment>